<organism evidence="2 3">
    <name type="scientific">Riccia fluitans</name>
    <dbReference type="NCBI Taxonomy" id="41844"/>
    <lineage>
        <taxon>Eukaryota</taxon>
        <taxon>Viridiplantae</taxon>
        <taxon>Streptophyta</taxon>
        <taxon>Embryophyta</taxon>
        <taxon>Marchantiophyta</taxon>
        <taxon>Marchantiopsida</taxon>
        <taxon>Marchantiidae</taxon>
        <taxon>Marchantiales</taxon>
        <taxon>Ricciaceae</taxon>
        <taxon>Riccia</taxon>
    </lineage>
</organism>
<keyword evidence="3" id="KW-1185">Reference proteome</keyword>
<proteinExistence type="predicted"/>
<gene>
    <name evidence="2" type="ORF">R1flu_020021</name>
</gene>
<dbReference type="InterPro" id="IPR040306">
    <property type="entry name" value="Os02g0753200-like"/>
</dbReference>
<feature type="compositionally biased region" description="Basic and acidic residues" evidence="1">
    <location>
        <begin position="193"/>
        <end position="217"/>
    </location>
</feature>
<feature type="compositionally biased region" description="Basic and acidic residues" evidence="1">
    <location>
        <begin position="230"/>
        <end position="243"/>
    </location>
</feature>
<feature type="compositionally biased region" description="Low complexity" evidence="1">
    <location>
        <begin position="29"/>
        <end position="39"/>
    </location>
</feature>
<comment type="caution">
    <text evidence="2">The sequence shown here is derived from an EMBL/GenBank/DDBJ whole genome shotgun (WGS) entry which is preliminary data.</text>
</comment>
<dbReference type="EMBL" id="JBHFFA010000001">
    <property type="protein sequence ID" value="KAL2651893.1"/>
    <property type="molecule type" value="Genomic_DNA"/>
</dbReference>
<dbReference type="PANTHER" id="PTHR35321:SF1">
    <property type="entry name" value="OS02G0753200 PROTEIN"/>
    <property type="match status" value="1"/>
</dbReference>
<evidence type="ECO:0000256" key="1">
    <source>
        <dbReference type="SAM" id="MobiDB-lite"/>
    </source>
</evidence>
<dbReference type="PANTHER" id="PTHR35321">
    <property type="entry name" value="OS02G0753200 PROTEIN"/>
    <property type="match status" value="1"/>
</dbReference>
<accession>A0ABD1ZKC4</accession>
<feature type="region of interest" description="Disordered" evidence="1">
    <location>
        <begin position="83"/>
        <end position="108"/>
    </location>
</feature>
<feature type="compositionally biased region" description="Polar residues" evidence="1">
    <location>
        <begin position="49"/>
        <end position="58"/>
    </location>
</feature>
<protein>
    <submittedName>
        <fullName evidence="2">Uncharacterized protein</fullName>
    </submittedName>
</protein>
<feature type="region of interest" description="Disordered" evidence="1">
    <location>
        <begin position="29"/>
        <end position="70"/>
    </location>
</feature>
<evidence type="ECO:0000313" key="2">
    <source>
        <dbReference type="EMBL" id="KAL2651893.1"/>
    </source>
</evidence>
<name>A0ABD1ZKC4_9MARC</name>
<dbReference type="AlphaFoldDB" id="A0ABD1ZKC4"/>
<reference evidence="2 3" key="1">
    <citation type="submission" date="2024-09" db="EMBL/GenBank/DDBJ databases">
        <title>Chromosome-scale assembly of Riccia fluitans.</title>
        <authorList>
            <person name="Paukszto L."/>
            <person name="Sawicki J."/>
            <person name="Karawczyk K."/>
            <person name="Piernik-Szablinska J."/>
            <person name="Szczecinska M."/>
            <person name="Mazdziarz M."/>
        </authorList>
    </citation>
    <scope>NUCLEOTIDE SEQUENCE [LARGE SCALE GENOMIC DNA]</scope>
    <source>
        <strain evidence="2">Rf_01</strain>
        <tissue evidence="2">Aerial parts of the thallus</tissue>
    </source>
</reference>
<feature type="region of interest" description="Disordered" evidence="1">
    <location>
        <begin position="193"/>
        <end position="243"/>
    </location>
</feature>
<dbReference type="Proteomes" id="UP001605036">
    <property type="component" value="Unassembled WGS sequence"/>
</dbReference>
<sequence length="243" mass="26699">MAVSSAMEQLLYCAASVEENGRWCCPLRKQQQSNKSQKSAGSFERKTLLSHQSRTSLLPSPDDAFQKVTGPPEFLKNRVREISSRPRDSWHSAADTSQPVEVPSVEEPRKPLTNGAVIQAKAVLLDLPEQGRNEPVDGGTNGEDVSHRVSGVNMPPAEDAAALLRICLRCGVPKTYSGAKESMVCPVCGDRPAVEQKKASTGEAEKRSGSKIKDKEKNKRMKGQSSHATWKSETEMQLRQHFD</sequence>
<evidence type="ECO:0000313" key="3">
    <source>
        <dbReference type="Proteomes" id="UP001605036"/>
    </source>
</evidence>